<evidence type="ECO:0000259" key="6">
    <source>
        <dbReference type="Pfam" id="PF04542"/>
    </source>
</evidence>
<evidence type="ECO:0000313" key="8">
    <source>
        <dbReference type="EMBL" id="TFW29990.1"/>
    </source>
</evidence>
<dbReference type="SUPFAM" id="SSF88659">
    <property type="entry name" value="Sigma3 and sigma4 domains of RNA polymerase sigma factors"/>
    <property type="match status" value="1"/>
</dbReference>
<dbReference type="InterPro" id="IPR013324">
    <property type="entry name" value="RNA_pol_sigma_r3/r4-like"/>
</dbReference>
<feature type="domain" description="RNA polymerase sigma-70 region 2" evidence="6">
    <location>
        <begin position="134"/>
        <end position="202"/>
    </location>
</feature>
<evidence type="ECO:0000256" key="3">
    <source>
        <dbReference type="ARBA" id="ARBA00023082"/>
    </source>
</evidence>
<keyword evidence="5" id="KW-0732">Signal</keyword>
<dbReference type="Gene3D" id="1.10.10.10">
    <property type="entry name" value="Winged helix-like DNA-binding domain superfamily/Winged helix DNA-binding domain"/>
    <property type="match status" value="1"/>
</dbReference>
<dbReference type="Pfam" id="PF08281">
    <property type="entry name" value="Sigma70_r4_2"/>
    <property type="match status" value="1"/>
</dbReference>
<feature type="signal peptide" evidence="5">
    <location>
        <begin position="1"/>
        <end position="33"/>
    </location>
</feature>
<keyword evidence="4" id="KW-0804">Transcription</keyword>
<dbReference type="GO" id="GO:0003677">
    <property type="term" value="F:DNA binding"/>
    <property type="evidence" value="ECO:0007669"/>
    <property type="project" value="InterPro"/>
</dbReference>
<dbReference type="NCBIfam" id="TIGR02937">
    <property type="entry name" value="sigma70-ECF"/>
    <property type="match status" value="1"/>
</dbReference>
<dbReference type="PANTHER" id="PTHR43133">
    <property type="entry name" value="RNA POLYMERASE ECF-TYPE SIGMA FACTO"/>
    <property type="match status" value="1"/>
</dbReference>
<keyword evidence="9" id="KW-1185">Reference proteome</keyword>
<sequence length="303" mass="33153">GAAGLASSPRPADAPCPLAALVFAAAVSSPACATPAHSASTKVAPNNRFRLHNMFFLSDRSGSVRGTYAGRSALDAVKTVDKCRLWPAIPIFDWMIARACCTMRAMEKITRQREHLAQLLESVAQHSEPAFNELYQLTHAYLHYVVLNVLGNRAHADETLQEIYVAVWAQAHRFDRTRGCAMTWLISVARNQARSAWRTGRRERDCVLPGQDVVTLEALAHGEQTQEGDPVQDAFYASVRSRLPAAMAQLVPAQRQAIMLTYGHGLAHAELAQHMNAPLGTVKSWLRRGLARLGDCLQPAAAP</sequence>
<feature type="domain" description="RNA polymerase sigma factor 70 region 4 type 2" evidence="7">
    <location>
        <begin position="242"/>
        <end position="293"/>
    </location>
</feature>
<evidence type="ECO:0000313" key="9">
    <source>
        <dbReference type="Proteomes" id="UP000297729"/>
    </source>
</evidence>
<keyword evidence="3" id="KW-0731">Sigma factor</keyword>
<dbReference type="InterPro" id="IPR007627">
    <property type="entry name" value="RNA_pol_sigma70_r2"/>
</dbReference>
<evidence type="ECO:0000256" key="5">
    <source>
        <dbReference type="SAM" id="SignalP"/>
    </source>
</evidence>
<evidence type="ECO:0000256" key="4">
    <source>
        <dbReference type="ARBA" id="ARBA00023163"/>
    </source>
</evidence>
<comment type="similarity">
    <text evidence="1">Belongs to the sigma-70 factor family. ECF subfamily.</text>
</comment>
<comment type="caution">
    <text evidence="8">The sequence shown here is derived from an EMBL/GenBank/DDBJ whole genome shotgun (WGS) entry which is preliminary data.</text>
</comment>
<protein>
    <submittedName>
        <fullName evidence="8">Sigma-70 family RNA polymerase sigma factor</fullName>
    </submittedName>
</protein>
<dbReference type="Proteomes" id="UP000297729">
    <property type="component" value="Unassembled WGS sequence"/>
</dbReference>
<dbReference type="Pfam" id="PF04542">
    <property type="entry name" value="Sigma70_r2"/>
    <property type="match status" value="1"/>
</dbReference>
<dbReference type="Gene3D" id="1.10.1740.10">
    <property type="match status" value="1"/>
</dbReference>
<dbReference type="InterPro" id="IPR013249">
    <property type="entry name" value="RNA_pol_sigma70_r4_t2"/>
</dbReference>
<feature type="non-terminal residue" evidence="8">
    <location>
        <position position="1"/>
    </location>
</feature>
<dbReference type="PANTHER" id="PTHR43133:SF62">
    <property type="entry name" value="RNA POLYMERASE SIGMA FACTOR SIGZ"/>
    <property type="match status" value="1"/>
</dbReference>
<evidence type="ECO:0000259" key="7">
    <source>
        <dbReference type="Pfam" id="PF08281"/>
    </source>
</evidence>
<dbReference type="EMBL" id="SPVG01000027">
    <property type="protein sequence ID" value="TFW29990.1"/>
    <property type="molecule type" value="Genomic_DNA"/>
</dbReference>
<dbReference type="CDD" id="cd06171">
    <property type="entry name" value="Sigma70_r4"/>
    <property type="match status" value="1"/>
</dbReference>
<dbReference type="AlphaFoldDB" id="A0A4Y9STI9"/>
<dbReference type="InterPro" id="IPR014284">
    <property type="entry name" value="RNA_pol_sigma-70_dom"/>
</dbReference>
<proteinExistence type="inferred from homology"/>
<dbReference type="GO" id="GO:0016987">
    <property type="term" value="F:sigma factor activity"/>
    <property type="evidence" value="ECO:0007669"/>
    <property type="project" value="UniProtKB-KW"/>
</dbReference>
<dbReference type="InterPro" id="IPR039425">
    <property type="entry name" value="RNA_pol_sigma-70-like"/>
</dbReference>
<organism evidence="8 9">
    <name type="scientific">Duganella callida</name>
    <dbReference type="NCBI Taxonomy" id="2561932"/>
    <lineage>
        <taxon>Bacteria</taxon>
        <taxon>Pseudomonadati</taxon>
        <taxon>Pseudomonadota</taxon>
        <taxon>Betaproteobacteria</taxon>
        <taxon>Burkholderiales</taxon>
        <taxon>Oxalobacteraceae</taxon>
        <taxon>Telluria group</taxon>
        <taxon>Duganella</taxon>
    </lineage>
</organism>
<evidence type="ECO:0000256" key="2">
    <source>
        <dbReference type="ARBA" id="ARBA00023015"/>
    </source>
</evidence>
<dbReference type="InterPro" id="IPR013325">
    <property type="entry name" value="RNA_pol_sigma_r2"/>
</dbReference>
<reference evidence="8 9" key="1">
    <citation type="submission" date="2019-03" db="EMBL/GenBank/DDBJ databases">
        <title>Draft Genome Sequence of Duganella callidus sp. nov., a Novel Duganella Species Isolated from Cultivated Soil.</title>
        <authorList>
            <person name="Raths R."/>
            <person name="Peta V."/>
            <person name="Bucking H."/>
        </authorList>
    </citation>
    <scope>NUCLEOTIDE SEQUENCE [LARGE SCALE GENOMIC DNA]</scope>
    <source>
        <strain evidence="8 9">DN04</strain>
    </source>
</reference>
<feature type="chain" id="PRO_5021279687" evidence="5">
    <location>
        <begin position="34"/>
        <end position="303"/>
    </location>
</feature>
<keyword evidence="2" id="KW-0805">Transcription regulation</keyword>
<evidence type="ECO:0000256" key="1">
    <source>
        <dbReference type="ARBA" id="ARBA00010641"/>
    </source>
</evidence>
<dbReference type="GO" id="GO:0006352">
    <property type="term" value="P:DNA-templated transcription initiation"/>
    <property type="evidence" value="ECO:0007669"/>
    <property type="project" value="InterPro"/>
</dbReference>
<dbReference type="SUPFAM" id="SSF88946">
    <property type="entry name" value="Sigma2 domain of RNA polymerase sigma factors"/>
    <property type="match status" value="1"/>
</dbReference>
<gene>
    <name evidence="8" type="ORF">E4L98_02820</name>
</gene>
<name>A0A4Y9STI9_9BURK</name>
<accession>A0A4Y9STI9</accession>
<dbReference type="OrthoDB" id="9784272at2"/>
<dbReference type="InterPro" id="IPR036388">
    <property type="entry name" value="WH-like_DNA-bd_sf"/>
</dbReference>